<protein>
    <submittedName>
        <fullName evidence="1">Uncharacterized protein</fullName>
    </submittedName>
</protein>
<reference evidence="1 2" key="1">
    <citation type="submission" date="2020-01" db="EMBL/GenBank/DDBJ databases">
        <title>Identification and distribution of gene clusters putatively required for synthesis of sphingolipid metabolism inhibitors in phylogenetically diverse species of the filamentous fungus Fusarium.</title>
        <authorList>
            <person name="Kim H.-S."/>
            <person name="Busman M."/>
            <person name="Brown D.W."/>
            <person name="Divon H."/>
            <person name="Uhlig S."/>
            <person name="Proctor R.H."/>
        </authorList>
    </citation>
    <scope>NUCLEOTIDE SEQUENCE [LARGE SCALE GENOMIC DNA]</scope>
    <source>
        <strain evidence="1 2">NRRL 20459</strain>
    </source>
</reference>
<gene>
    <name evidence="1" type="ORF">FALBO_16121</name>
</gene>
<name>A0A8H4KLX0_9HYPO</name>
<dbReference type="AlphaFoldDB" id="A0A8H4KLX0"/>
<proteinExistence type="predicted"/>
<dbReference type="Proteomes" id="UP000554235">
    <property type="component" value="Unassembled WGS sequence"/>
</dbReference>
<organism evidence="1 2">
    <name type="scientific">Fusarium albosuccineum</name>
    <dbReference type="NCBI Taxonomy" id="1237068"/>
    <lineage>
        <taxon>Eukaryota</taxon>
        <taxon>Fungi</taxon>
        <taxon>Dikarya</taxon>
        <taxon>Ascomycota</taxon>
        <taxon>Pezizomycotina</taxon>
        <taxon>Sordariomycetes</taxon>
        <taxon>Hypocreomycetidae</taxon>
        <taxon>Hypocreales</taxon>
        <taxon>Nectriaceae</taxon>
        <taxon>Fusarium</taxon>
        <taxon>Fusarium decemcellulare species complex</taxon>
    </lineage>
</organism>
<dbReference type="OrthoDB" id="3508621at2759"/>
<sequence>MEAPGDLPHDTASWNRLAQKHSMVNASIHTHRQPKSASKVDVQQHILLRALWPVHRECGDFKTDCENSQWITRQALGDAKKHLQGLESWRSYEKSFSWIDPEGTFALVRYYQRLSSTPRDGLYFSSQSKVQFSPTPGPRQAAAR</sequence>
<dbReference type="EMBL" id="JAADYS010002944">
    <property type="protein sequence ID" value="KAF4452721.1"/>
    <property type="molecule type" value="Genomic_DNA"/>
</dbReference>
<comment type="caution">
    <text evidence="1">The sequence shown here is derived from an EMBL/GenBank/DDBJ whole genome shotgun (WGS) entry which is preliminary data.</text>
</comment>
<evidence type="ECO:0000313" key="1">
    <source>
        <dbReference type="EMBL" id="KAF4452721.1"/>
    </source>
</evidence>
<keyword evidence="2" id="KW-1185">Reference proteome</keyword>
<evidence type="ECO:0000313" key="2">
    <source>
        <dbReference type="Proteomes" id="UP000554235"/>
    </source>
</evidence>
<accession>A0A8H4KLX0</accession>